<gene>
    <name evidence="1" type="ORF">ROA7450_00429</name>
</gene>
<dbReference type="InterPro" id="IPR009569">
    <property type="entry name" value="AA_synth_put"/>
</dbReference>
<evidence type="ECO:0000313" key="2">
    <source>
        <dbReference type="Proteomes" id="UP000193061"/>
    </source>
</evidence>
<dbReference type="EMBL" id="FWFX01000001">
    <property type="protein sequence ID" value="SLN16366.1"/>
    <property type="molecule type" value="Genomic_DNA"/>
</dbReference>
<dbReference type="Proteomes" id="UP000193061">
    <property type="component" value="Unassembled WGS sequence"/>
</dbReference>
<keyword evidence="2" id="KW-1185">Reference proteome</keyword>
<organism evidence="1 2">
    <name type="scientific">Roseovarius albus</name>
    <dbReference type="NCBI Taxonomy" id="1247867"/>
    <lineage>
        <taxon>Bacteria</taxon>
        <taxon>Pseudomonadati</taxon>
        <taxon>Pseudomonadota</taxon>
        <taxon>Alphaproteobacteria</taxon>
        <taxon>Rhodobacterales</taxon>
        <taxon>Roseobacteraceae</taxon>
        <taxon>Roseovarius</taxon>
    </lineage>
</organism>
<evidence type="ECO:0008006" key="3">
    <source>
        <dbReference type="Google" id="ProtNLM"/>
    </source>
</evidence>
<name>A0A1X6YBF6_9RHOB</name>
<dbReference type="RefSeq" id="WP_085803998.1">
    <property type="nucleotide sequence ID" value="NZ_FWFX01000001.1"/>
</dbReference>
<dbReference type="SUPFAM" id="SSF160519">
    <property type="entry name" value="BB2672-like"/>
    <property type="match status" value="1"/>
</dbReference>
<dbReference type="Pfam" id="PF06684">
    <property type="entry name" value="AA_synth"/>
    <property type="match status" value="1"/>
</dbReference>
<accession>A0A1X6YBF6</accession>
<dbReference type="Gene3D" id="3.30.1330.110">
    <property type="entry name" value="BB2672"/>
    <property type="match status" value="1"/>
</dbReference>
<dbReference type="AlphaFoldDB" id="A0A1X6YBF6"/>
<dbReference type="OrthoDB" id="9803312at2"/>
<reference evidence="1 2" key="1">
    <citation type="submission" date="2017-03" db="EMBL/GenBank/DDBJ databases">
        <authorList>
            <person name="Afonso C.L."/>
            <person name="Miller P.J."/>
            <person name="Scott M.A."/>
            <person name="Spackman E."/>
            <person name="Goraichik I."/>
            <person name="Dimitrov K.M."/>
            <person name="Suarez D.L."/>
            <person name="Swayne D.E."/>
        </authorList>
    </citation>
    <scope>NUCLEOTIDE SEQUENCE [LARGE SCALE GENOMIC DNA]</scope>
    <source>
        <strain evidence="1 2">CECT 7450</strain>
    </source>
</reference>
<protein>
    <recommendedName>
        <fullName evidence="3">Amino acid synthesis</fullName>
    </recommendedName>
</protein>
<evidence type="ECO:0000313" key="1">
    <source>
        <dbReference type="EMBL" id="SLN16366.1"/>
    </source>
</evidence>
<sequence>MAVEIRRTLVTVQTTYKEGWKEVAEPTKMVAAMAIIKNPWFGRGHVEDMGPEIREHGPVLGKLLTDMIMKETDGAVEGYGKASVVGMGGEQEHGQGMTHTLWFGNQYRDAVKAKSYMVFANTRGAAGTALIIPCMDKDDGGKRSHYQTIQICVPDAPAEDEIIVALGATVGGHPNHRIGDRYKDLEEMGHDLDNPAGV</sequence>
<proteinExistence type="predicted"/>
<dbReference type="InterPro" id="IPR035936">
    <property type="entry name" value="BB2672"/>
</dbReference>